<evidence type="ECO:0000313" key="1">
    <source>
        <dbReference type="EMBL" id="ALL41195.1"/>
    </source>
</evidence>
<name>A0A0S1MK13_PHAPC</name>
<keyword evidence="1" id="KW-0378">Hydrolase</keyword>
<sequence length="72" mass="7341">MYSDAFQFSKSSPAAYSTLPLVALSAAIACSLENPKFCRVSMSCAGKECAGTGIVGGKLPEPGLSTPLPPCN</sequence>
<reference evidence="1" key="1">
    <citation type="submission" date="2015-07" db="EMBL/GenBank/DDBJ databases">
        <title>Elucidating the P. pachyrhizi secretome and potential effectors.</title>
        <authorList>
            <person name="de Carvalho M.C.C.G."/>
            <person name="Nascimento L.C."/>
            <person name="Darben L.M."/>
            <person name="Polizel-Podanosqui A.M."/>
            <person name="Lopes-Caitar V.S."/>
            <person name="Rocha C.S."/>
            <person name="Qi M."/>
            <person name="Carazolle M."/>
            <person name="Kuwahara M.K."/>
            <person name="Pereira G.A.G."/>
            <person name="Abdelnoor R.V."/>
            <person name="Whitham S.A."/>
            <person name="Marcelino-Guimaraes F.C."/>
        </authorList>
    </citation>
    <scope>NUCLEOTIDE SEQUENCE</scope>
</reference>
<dbReference type="AlphaFoldDB" id="A0A0S1MK13"/>
<dbReference type="GO" id="GO:0016787">
    <property type="term" value="F:hydrolase activity"/>
    <property type="evidence" value="ECO:0007669"/>
    <property type="project" value="UniProtKB-KW"/>
</dbReference>
<dbReference type="EMBL" id="KT247106">
    <property type="protein sequence ID" value="ALL41195.1"/>
    <property type="molecule type" value="mRNA"/>
</dbReference>
<accession>A0A0S1MK13</accession>
<protein>
    <submittedName>
        <fullName evidence="1">Chitinase glycoside hydrolase family 18</fullName>
    </submittedName>
</protein>
<organism evidence="1">
    <name type="scientific">Phakopsora pachyrhizi</name>
    <name type="common">Asian soybean rust disease fungus</name>
    <dbReference type="NCBI Taxonomy" id="170000"/>
    <lineage>
        <taxon>Eukaryota</taxon>
        <taxon>Fungi</taxon>
        <taxon>Dikarya</taxon>
        <taxon>Basidiomycota</taxon>
        <taxon>Pucciniomycotina</taxon>
        <taxon>Pucciniomycetes</taxon>
        <taxon>Pucciniales</taxon>
        <taxon>Phakopsoraceae</taxon>
        <taxon>Phakopsora</taxon>
    </lineage>
</organism>
<proteinExistence type="evidence at transcript level"/>